<evidence type="ECO:0000313" key="5">
    <source>
        <dbReference type="Proteomes" id="UP000502699"/>
    </source>
</evidence>
<dbReference type="InterPro" id="IPR003488">
    <property type="entry name" value="DprA"/>
</dbReference>
<sequence>MEDSPLADWVRLSLVPGIGCRTYRKLIETFGSPSAVLSASQAQLGQAGLKPATIAALRAPDPALISAILAWANQPDAHLVTLADARYPTLLAQIHDPPQILYVRGQVELLCDPQIAIVGSRNPTPAGVEITQFFARRLAEFGLVVTSGLAIGIDGAAHEGALERGETIAVLGTGPDRVYPARHRDLARRILKQGALVSEFPPGCGALAKHFPRRNRLISGMSLGVLVTEAALQSGSLITARLALEQGRKVFAIPGSIRNPMARGCHALIREGAELVEDPAELIAELAPGLRAALKREIGDVPPPQMASGLSPEQSQLLVAMGHDPVTLDDLTRRTGLPVEQINAALLLMELAGHVSSLPGGRYTRTT</sequence>
<feature type="domain" description="DprA winged helix" evidence="3">
    <location>
        <begin position="302"/>
        <end position="361"/>
    </location>
</feature>
<dbReference type="SUPFAM" id="SSF47781">
    <property type="entry name" value="RuvA domain 2-like"/>
    <property type="match status" value="1"/>
</dbReference>
<keyword evidence="5" id="KW-1185">Reference proteome</keyword>
<proteinExistence type="inferred from homology"/>
<evidence type="ECO:0000313" key="4">
    <source>
        <dbReference type="EMBL" id="QIK39097.1"/>
    </source>
</evidence>
<dbReference type="KEGG" id="cjap:GWK36_03970"/>
<name>A0A6G7VH31_9GAMM</name>
<evidence type="ECO:0000259" key="3">
    <source>
        <dbReference type="Pfam" id="PF17782"/>
    </source>
</evidence>
<dbReference type="Gene3D" id="1.10.10.10">
    <property type="entry name" value="Winged helix-like DNA-binding domain superfamily/Winged helix DNA-binding domain"/>
    <property type="match status" value="1"/>
</dbReference>
<dbReference type="InterPro" id="IPR036388">
    <property type="entry name" value="WH-like_DNA-bd_sf"/>
</dbReference>
<dbReference type="InterPro" id="IPR010994">
    <property type="entry name" value="RuvA_2-like"/>
</dbReference>
<dbReference type="InterPro" id="IPR041614">
    <property type="entry name" value="DprA_WH"/>
</dbReference>
<dbReference type="Pfam" id="PF02481">
    <property type="entry name" value="DNA_processg_A"/>
    <property type="match status" value="1"/>
</dbReference>
<evidence type="ECO:0000256" key="1">
    <source>
        <dbReference type="ARBA" id="ARBA00006525"/>
    </source>
</evidence>
<gene>
    <name evidence="4" type="primary">dprA</name>
    <name evidence="4" type="ORF">GWK36_03970</name>
</gene>
<dbReference type="AlphaFoldDB" id="A0A6G7VH31"/>
<dbReference type="Proteomes" id="UP000502699">
    <property type="component" value="Chromosome"/>
</dbReference>
<accession>A0A6G7VH31</accession>
<dbReference type="GO" id="GO:0009294">
    <property type="term" value="P:DNA-mediated transformation"/>
    <property type="evidence" value="ECO:0007669"/>
    <property type="project" value="InterPro"/>
</dbReference>
<dbReference type="SUPFAM" id="SSF102405">
    <property type="entry name" value="MCP/YpsA-like"/>
    <property type="match status" value="1"/>
</dbReference>
<dbReference type="InterPro" id="IPR057666">
    <property type="entry name" value="DrpA_SLOG"/>
</dbReference>
<dbReference type="Gene3D" id="3.40.50.450">
    <property type="match status" value="1"/>
</dbReference>
<reference evidence="5" key="1">
    <citation type="submission" date="2020-01" db="EMBL/GenBank/DDBJ databases">
        <title>Caldichromatium gen. nov., sp. nov., a thermophilic purple sulfur bacterium member of the family Chromatiaceae isolated from Nakabusa hot spring, Japan.</title>
        <authorList>
            <person name="Saini M.K."/>
            <person name="Hanada S."/>
            <person name="Tank M."/>
        </authorList>
    </citation>
    <scope>NUCLEOTIDE SEQUENCE [LARGE SCALE GENOMIC DNA]</scope>
    <source>
        <strain evidence="5">No.7</strain>
    </source>
</reference>
<dbReference type="EMBL" id="CP048029">
    <property type="protein sequence ID" value="QIK39097.1"/>
    <property type="molecule type" value="Genomic_DNA"/>
</dbReference>
<feature type="domain" description="Smf/DprA SLOG" evidence="2">
    <location>
        <begin position="79"/>
        <end position="286"/>
    </location>
</feature>
<dbReference type="PANTHER" id="PTHR43022">
    <property type="entry name" value="PROTEIN SMF"/>
    <property type="match status" value="1"/>
</dbReference>
<comment type="similarity">
    <text evidence="1">Belongs to the DprA/Smf family.</text>
</comment>
<organism evidence="4 5">
    <name type="scientific">Caldichromatium japonicum</name>
    <dbReference type="NCBI Taxonomy" id="2699430"/>
    <lineage>
        <taxon>Bacteria</taxon>
        <taxon>Pseudomonadati</taxon>
        <taxon>Pseudomonadota</taxon>
        <taxon>Gammaproteobacteria</taxon>
        <taxon>Chromatiales</taxon>
        <taxon>Chromatiaceae</taxon>
        <taxon>Caldichromatium</taxon>
    </lineage>
</organism>
<dbReference type="Pfam" id="PF21102">
    <property type="entry name" value="DprA_N"/>
    <property type="match status" value="1"/>
</dbReference>
<dbReference type="Pfam" id="PF17782">
    <property type="entry name" value="WHD_DprA"/>
    <property type="match status" value="1"/>
</dbReference>
<evidence type="ECO:0000259" key="2">
    <source>
        <dbReference type="Pfam" id="PF02481"/>
    </source>
</evidence>
<dbReference type="PANTHER" id="PTHR43022:SF1">
    <property type="entry name" value="PROTEIN SMF"/>
    <property type="match status" value="1"/>
</dbReference>
<protein>
    <submittedName>
        <fullName evidence="4">DNA-protecting protein DprA</fullName>
    </submittedName>
</protein>
<dbReference type="NCBIfam" id="TIGR00732">
    <property type="entry name" value="dprA"/>
    <property type="match status" value="1"/>
</dbReference>